<gene>
    <name evidence="1" type="ORF">FEN17_15590</name>
</gene>
<dbReference type="RefSeq" id="WP_138366266.1">
    <property type="nucleotide sequence ID" value="NZ_VCEJ01000004.1"/>
</dbReference>
<organism evidence="1 2">
    <name type="scientific">Dyadobacter luticola</name>
    <dbReference type="NCBI Taxonomy" id="1979387"/>
    <lineage>
        <taxon>Bacteria</taxon>
        <taxon>Pseudomonadati</taxon>
        <taxon>Bacteroidota</taxon>
        <taxon>Cytophagia</taxon>
        <taxon>Cytophagales</taxon>
        <taxon>Spirosomataceae</taxon>
        <taxon>Dyadobacter</taxon>
    </lineage>
</organism>
<keyword evidence="1" id="KW-0575">Peroxidase</keyword>
<dbReference type="PROSITE" id="PS51257">
    <property type="entry name" value="PROKAR_LIPOPROTEIN"/>
    <property type="match status" value="1"/>
</dbReference>
<dbReference type="PANTHER" id="PTHR34599">
    <property type="entry name" value="PEROXIDASE-RELATED"/>
    <property type="match status" value="1"/>
</dbReference>
<dbReference type="InterPro" id="IPR036938">
    <property type="entry name" value="PAP2/HPO_sf"/>
</dbReference>
<name>A0A5R9KXA1_9BACT</name>
<dbReference type="Gene3D" id="1.10.606.20">
    <property type="match status" value="1"/>
</dbReference>
<dbReference type="InterPro" id="IPR052559">
    <property type="entry name" value="V-haloperoxidase"/>
</dbReference>
<dbReference type="SUPFAM" id="SSF48317">
    <property type="entry name" value="Acid phosphatase/Vanadium-dependent haloperoxidase"/>
    <property type="match status" value="1"/>
</dbReference>
<dbReference type="AlphaFoldDB" id="A0A5R9KXA1"/>
<proteinExistence type="predicted"/>
<keyword evidence="1" id="KW-0560">Oxidoreductase</keyword>
<protein>
    <submittedName>
        <fullName evidence="1">Vanadium-dependent haloperoxidase</fullName>
    </submittedName>
</protein>
<evidence type="ECO:0000313" key="2">
    <source>
        <dbReference type="Proteomes" id="UP000306402"/>
    </source>
</evidence>
<dbReference type="PANTHER" id="PTHR34599:SF1">
    <property type="entry name" value="PHOSPHATIDIC ACID PHOSPHATASE TYPE 2_HALOPEROXIDASE DOMAIN-CONTAINING PROTEIN"/>
    <property type="match status" value="1"/>
</dbReference>
<dbReference type="CDD" id="cd03398">
    <property type="entry name" value="PAP2_haloperoxidase"/>
    <property type="match status" value="1"/>
</dbReference>
<comment type="caution">
    <text evidence="1">The sequence shown here is derived from an EMBL/GenBank/DDBJ whole genome shotgun (WGS) entry which is preliminary data.</text>
</comment>
<dbReference type="Proteomes" id="UP000306402">
    <property type="component" value="Unassembled WGS sequence"/>
</dbReference>
<reference evidence="1 2" key="1">
    <citation type="submission" date="2019-05" db="EMBL/GenBank/DDBJ databases">
        <authorList>
            <person name="Qu J.-H."/>
        </authorList>
    </citation>
    <scope>NUCLEOTIDE SEQUENCE [LARGE SCALE GENOMIC DNA]</scope>
    <source>
        <strain evidence="1 2">T17</strain>
    </source>
</reference>
<accession>A0A5R9KXA1</accession>
<dbReference type="OrthoDB" id="7793240at2"/>
<dbReference type="GO" id="GO:0004601">
    <property type="term" value="F:peroxidase activity"/>
    <property type="evidence" value="ECO:0007669"/>
    <property type="project" value="UniProtKB-KW"/>
</dbReference>
<evidence type="ECO:0000313" key="1">
    <source>
        <dbReference type="EMBL" id="TLV00893.1"/>
    </source>
</evidence>
<sequence>MKLRFFYLLLIPFFYGCKKDSSPEEYNKKAADPTLFHETTTHLTDVIIHDIFKPPVASRIYGYSFLAAYEALVPGYPEYQSLGDQLVKFNKPPQPDTSLAYCFPLASIKAFTSVGRTLTFSGDMWDDYEKDLFKKYQDMGIPEDVYQRSLAYGDTVAKHIIAYSAKDHYKEIRGYRYTVTNLPGTWVPTPPAYADACEPMWNTVRTFALDSVTQFRCPPPAKYDLAKDSPFMKLTMEVYNMGNNLTEEQKAIAYFWDDNAFVTNVVGHAMFANKKMTPAGHWMAITKTVSIDKKLDIMRATEAYTLGALSIFDAFIACWDEKYRTVRIRPETVINNNWAPDWRPFLETPAFPEYVSGHSSISAACGTVLTHLIGKNVAFTDTTEKKYGHGVKSFKSFEDAYWSASISRVYGGIHYRDGVTEGTHLGEKIGENVWRRAITRKNRDVLAKQ</sequence>
<keyword evidence="2" id="KW-1185">Reference proteome</keyword>
<dbReference type="EMBL" id="VCEJ01000004">
    <property type="protein sequence ID" value="TLV00893.1"/>
    <property type="molecule type" value="Genomic_DNA"/>
</dbReference>